<sequence>MDYRTSITEALRQKISDELDGSKPDVYWNNLFGNVERKAFKFEEINEFPFIGLHIGPESFEYLPSRQQWIYLDISVLLYVRNEGDVQDQLEKLIADVKTIIDSDMDLTYTINKPDGSTSVGKVTQITMNSVSTDEGLLDPFGFAEISVTCRYTPDKRLF</sequence>
<accession>A0AAX4Q5W7</accession>
<dbReference type="EMBL" id="PP579741">
    <property type="protein sequence ID" value="XAG95860.1"/>
    <property type="molecule type" value="Genomic_DNA"/>
</dbReference>
<name>A0AAX4Q5W7_9CAUD</name>
<gene>
    <name evidence="1" type="ORF">U7154_000093</name>
</gene>
<organism evidence="1 2">
    <name type="scientific">Enterobacter phage KKP_3711</name>
    <dbReference type="NCBI Taxonomy" id="3109398"/>
    <lineage>
        <taxon>Viruses</taxon>
        <taxon>Duplodnaviria</taxon>
        <taxon>Heunggongvirae</taxon>
        <taxon>Uroviricota</taxon>
        <taxon>Caudoviricetes</taxon>
        <taxon>Demerecviridae</taxon>
        <taxon>Markadamsvirinae</taxon>
    </lineage>
</organism>
<evidence type="ECO:0000313" key="2">
    <source>
        <dbReference type="Proteomes" id="UP001437386"/>
    </source>
</evidence>
<reference evidence="1 2" key="1">
    <citation type="submission" date="2024-04" db="EMBL/GenBank/DDBJ databases">
        <authorList>
            <person name="Wojcicki M."/>
            <person name="Srednicka P."/>
            <person name="Shymialevich D."/>
            <person name="Sokolowska B."/>
        </authorList>
    </citation>
    <scope>NUCLEOTIDE SEQUENCE [LARGE SCALE GENOMIC DNA]</scope>
</reference>
<dbReference type="Proteomes" id="UP001437386">
    <property type="component" value="Segment"/>
</dbReference>
<dbReference type="InterPro" id="IPR056418">
    <property type="entry name" value="Phage_tail_terminator_p142"/>
</dbReference>
<dbReference type="Pfam" id="PF23818">
    <property type="entry name" value="Phage_tail_terminator_7"/>
    <property type="match status" value="1"/>
</dbReference>
<proteinExistence type="predicted"/>
<keyword evidence="2" id="KW-1185">Reference proteome</keyword>
<protein>
    <submittedName>
        <fullName evidence="1">Tail tube terminator protein</fullName>
    </submittedName>
</protein>
<evidence type="ECO:0000313" key="1">
    <source>
        <dbReference type="EMBL" id="XAG95860.1"/>
    </source>
</evidence>